<organism evidence="2 3">
    <name type="scientific">Saccharopolyspora spinosa</name>
    <dbReference type="NCBI Taxonomy" id="60894"/>
    <lineage>
        <taxon>Bacteria</taxon>
        <taxon>Bacillati</taxon>
        <taxon>Actinomycetota</taxon>
        <taxon>Actinomycetes</taxon>
        <taxon>Pseudonocardiales</taxon>
        <taxon>Pseudonocardiaceae</taxon>
        <taxon>Saccharopolyspora</taxon>
    </lineage>
</organism>
<dbReference type="InterPro" id="IPR017946">
    <property type="entry name" value="PLC-like_Pdiesterase_TIM-brl"/>
</dbReference>
<dbReference type="Proteomes" id="UP000233786">
    <property type="component" value="Unassembled WGS sequence"/>
</dbReference>
<protein>
    <submittedName>
        <fullName evidence="2">Glycerophosphoryl diester phosphodiesterase</fullName>
    </submittedName>
</protein>
<comment type="caution">
    <text evidence="2">The sequence shown here is derived from an EMBL/GenBank/DDBJ whole genome shotgun (WGS) entry which is preliminary data.</text>
</comment>
<evidence type="ECO:0000313" key="3">
    <source>
        <dbReference type="Proteomes" id="UP000233786"/>
    </source>
</evidence>
<evidence type="ECO:0000313" key="2">
    <source>
        <dbReference type="EMBL" id="PKW13571.1"/>
    </source>
</evidence>
<accession>A0A2N3XSH3</accession>
<proteinExistence type="predicted"/>
<dbReference type="Gene3D" id="3.20.20.190">
    <property type="entry name" value="Phosphatidylinositol (PI) phosphodiesterase"/>
    <property type="match status" value="1"/>
</dbReference>
<evidence type="ECO:0000259" key="1">
    <source>
        <dbReference type="PROSITE" id="PS51704"/>
    </source>
</evidence>
<gene>
    <name evidence="2" type="ORF">A8926_1109</name>
</gene>
<dbReference type="EMBL" id="PJNB01000001">
    <property type="protein sequence ID" value="PKW13571.1"/>
    <property type="molecule type" value="Genomic_DNA"/>
</dbReference>
<dbReference type="Pfam" id="PF03009">
    <property type="entry name" value="GDPD"/>
    <property type="match status" value="1"/>
</dbReference>
<reference evidence="2" key="1">
    <citation type="submission" date="2017-12" db="EMBL/GenBank/DDBJ databases">
        <title>Sequencing the genomes of 1000 Actinobacteria strains.</title>
        <authorList>
            <person name="Klenk H.-P."/>
        </authorList>
    </citation>
    <scope>NUCLEOTIDE SEQUENCE [LARGE SCALE GENOMIC DNA]</scope>
    <source>
        <strain evidence="2">DSM 44228</strain>
    </source>
</reference>
<dbReference type="PROSITE" id="PS51704">
    <property type="entry name" value="GP_PDE"/>
    <property type="match status" value="1"/>
</dbReference>
<sequence length="297" mass="32666">MCHRCRKWIEVARIMGAVRQPTPDVVAHRGASAHRAEHTHGAYELALEQGADALECDIRVSRDGRLVCVHDRRIDRTSSGRGVVSELTVASMSEVDFGGWHQEPPVSADELVRRPAATPEHGVLTLDELLGLVRDHSRPVRLFIETKHPVRYGGLVEHKLVALLARHGLAAPTDPESSPVLMMSFSQSAVRRFREAAPGVPTVLLFDRFRSSWRSGVLPPWADLAGPDIRLLREDPGLVARVAALGRDTYCWTVDDPADVELCRRAGVRFVATNSPASTRFHLAESESAQFGSVTAD</sequence>
<dbReference type="InterPro" id="IPR030395">
    <property type="entry name" value="GP_PDE_dom"/>
</dbReference>
<dbReference type="SUPFAM" id="SSF51695">
    <property type="entry name" value="PLC-like phosphodiesterases"/>
    <property type="match status" value="1"/>
</dbReference>
<dbReference type="STRING" id="994479.GCA_000194155_06496"/>
<dbReference type="GO" id="GO:0008081">
    <property type="term" value="F:phosphoric diester hydrolase activity"/>
    <property type="evidence" value="ECO:0007669"/>
    <property type="project" value="InterPro"/>
</dbReference>
<feature type="domain" description="GP-PDE" evidence="1">
    <location>
        <begin position="23"/>
        <end position="283"/>
    </location>
</feature>
<keyword evidence="3" id="KW-1185">Reference proteome</keyword>
<dbReference type="PANTHER" id="PTHR46211:SF13">
    <property type="entry name" value="GLYCEROPHOSPHODIESTER PHOSPHODIESTERASE 1-RELATED"/>
    <property type="match status" value="1"/>
</dbReference>
<dbReference type="PANTHER" id="PTHR46211">
    <property type="entry name" value="GLYCEROPHOSPHORYL DIESTER PHOSPHODIESTERASE"/>
    <property type="match status" value="1"/>
</dbReference>
<name>A0A2N3XSH3_SACSN</name>
<dbReference type="GO" id="GO:0006629">
    <property type="term" value="P:lipid metabolic process"/>
    <property type="evidence" value="ECO:0007669"/>
    <property type="project" value="InterPro"/>
</dbReference>
<dbReference type="AlphaFoldDB" id="A0A2N3XSH3"/>